<feature type="region of interest" description="Disordered" evidence="2">
    <location>
        <begin position="352"/>
        <end position="395"/>
    </location>
</feature>
<reference evidence="5 6" key="1">
    <citation type="submission" date="2010-12" db="EMBL/GenBank/DDBJ databases">
        <title>Whole genome sequence of Anaerolinea thermophila UNI-1.</title>
        <authorList>
            <person name="Narita-Yamada S."/>
            <person name="Kishi E."/>
            <person name="Watanabe Y."/>
            <person name="Takasaki K."/>
            <person name="Ankai A."/>
            <person name="Oguchi A."/>
            <person name="Fukui S."/>
            <person name="Takahashi M."/>
            <person name="Yashiro I."/>
            <person name="Hosoyama A."/>
            <person name="Sekiguchi Y."/>
            <person name="Hanada S."/>
            <person name="Fujita N."/>
        </authorList>
    </citation>
    <scope>NUCLEOTIDE SEQUENCE [LARGE SCALE GENOMIC DNA]</scope>
    <source>
        <strain evidence="6">DSM 14523 / JCM 11388 / NBRC 100420 / UNI-1</strain>
    </source>
</reference>
<keyword evidence="3" id="KW-0732">Signal</keyword>
<dbReference type="NCBIfam" id="TIGR00350">
    <property type="entry name" value="lytR_cpsA_psr"/>
    <property type="match status" value="1"/>
</dbReference>
<dbReference type="InParanoid" id="E8N1Q5"/>
<feature type="signal peptide" evidence="3">
    <location>
        <begin position="1"/>
        <end position="26"/>
    </location>
</feature>
<gene>
    <name evidence="5" type="ordered locus">ANT_06260</name>
</gene>
<evidence type="ECO:0000256" key="1">
    <source>
        <dbReference type="ARBA" id="ARBA00006068"/>
    </source>
</evidence>
<protein>
    <submittedName>
        <fullName evidence="5">LytR family transcriptional protein</fullName>
    </submittedName>
</protein>
<evidence type="ECO:0000313" key="6">
    <source>
        <dbReference type="Proteomes" id="UP000008922"/>
    </source>
</evidence>
<dbReference type="InterPro" id="IPR050922">
    <property type="entry name" value="LytR/CpsA/Psr_CW_biosynth"/>
</dbReference>
<feature type="domain" description="Cell envelope-related transcriptional attenuator" evidence="4">
    <location>
        <begin position="106"/>
        <end position="246"/>
    </location>
</feature>
<dbReference type="Gene3D" id="3.40.630.190">
    <property type="entry name" value="LCP protein"/>
    <property type="match status" value="1"/>
</dbReference>
<evidence type="ECO:0000256" key="3">
    <source>
        <dbReference type="SAM" id="SignalP"/>
    </source>
</evidence>
<dbReference type="AlphaFoldDB" id="E8N1Q5"/>
<dbReference type="Pfam" id="PF03816">
    <property type="entry name" value="LytR_cpsA_psr"/>
    <property type="match status" value="1"/>
</dbReference>
<dbReference type="EMBL" id="AP012029">
    <property type="protein sequence ID" value="BAJ62660.1"/>
    <property type="molecule type" value="Genomic_DNA"/>
</dbReference>
<feature type="chain" id="PRO_5003225395" evidence="3">
    <location>
        <begin position="27"/>
        <end position="395"/>
    </location>
</feature>
<organism evidence="5 6">
    <name type="scientific">Anaerolinea thermophila (strain DSM 14523 / JCM 11388 / NBRC 100420 / UNI-1)</name>
    <dbReference type="NCBI Taxonomy" id="926569"/>
    <lineage>
        <taxon>Bacteria</taxon>
        <taxon>Bacillati</taxon>
        <taxon>Chloroflexota</taxon>
        <taxon>Anaerolineae</taxon>
        <taxon>Anaerolineales</taxon>
        <taxon>Anaerolineaceae</taxon>
        <taxon>Anaerolinea</taxon>
    </lineage>
</organism>
<evidence type="ECO:0000259" key="4">
    <source>
        <dbReference type="Pfam" id="PF03816"/>
    </source>
</evidence>
<dbReference type="Proteomes" id="UP000008922">
    <property type="component" value="Chromosome"/>
</dbReference>
<dbReference type="HOGENOM" id="CLU_697642_0_0_0"/>
<name>E8N1Q5_ANATU</name>
<evidence type="ECO:0000313" key="5">
    <source>
        <dbReference type="EMBL" id="BAJ62660.1"/>
    </source>
</evidence>
<dbReference type="STRING" id="926569.ANT_06260"/>
<dbReference type="eggNOG" id="COG1316">
    <property type="taxonomic scope" value="Bacteria"/>
</dbReference>
<feature type="compositionally biased region" description="Low complexity" evidence="2">
    <location>
        <begin position="374"/>
        <end position="395"/>
    </location>
</feature>
<dbReference type="PANTHER" id="PTHR33392:SF6">
    <property type="entry name" value="POLYISOPRENYL-TEICHOIC ACID--PEPTIDOGLYCAN TEICHOIC ACID TRANSFERASE TAGU"/>
    <property type="match status" value="1"/>
</dbReference>
<dbReference type="InterPro" id="IPR004474">
    <property type="entry name" value="LytR_CpsA_psr"/>
</dbReference>
<sequence>MLKAVTPLYRLLVGLLLCALALSACGAEQDITARGTVFPSYAVQMPPTLSPTPSLTPLPPRSTVYPTPRFTSVTPIPSPAEPLTLPDEVMVYLLAGQDRSQPFVGRTDAIHLVFLHPRFAKAALISLAPDLFVYLPGYSMQRLSAAYPLGGARLLRETLAYNFGVRVDEWAVMRMDDFAFLVDELGGINVPVLEAIPGVCGDRIYPGQVFMNGELALCYARLRQQEQETARGLRQQALLEQMLLRLAQGGNLVRLPGIFETIAPRLDTSLSREDVVGRAALALRLSDTRRLGYFQIGENAARVWPILDNPRTIVFLPDGQAVRRVLEQAMAFISRPEAFSERIATLEFELTISPTPTPLPTDTPIPPDTPTPLPTFTRTPAPQTLTPTFTPTLAP</sequence>
<feature type="compositionally biased region" description="Pro residues" evidence="2">
    <location>
        <begin position="355"/>
        <end position="373"/>
    </location>
</feature>
<dbReference type="PANTHER" id="PTHR33392">
    <property type="entry name" value="POLYISOPRENYL-TEICHOIC ACID--PEPTIDOGLYCAN TEICHOIC ACID TRANSFERASE TAGU"/>
    <property type="match status" value="1"/>
</dbReference>
<evidence type="ECO:0000256" key="2">
    <source>
        <dbReference type="SAM" id="MobiDB-lite"/>
    </source>
</evidence>
<comment type="similarity">
    <text evidence="1">Belongs to the LytR/CpsA/Psr (LCP) family.</text>
</comment>
<accession>E8N1Q5</accession>
<dbReference type="KEGG" id="atm:ANT_06260"/>
<keyword evidence="6" id="KW-1185">Reference proteome</keyword>
<dbReference type="PROSITE" id="PS51257">
    <property type="entry name" value="PROKAR_LIPOPROTEIN"/>
    <property type="match status" value="1"/>
</dbReference>
<dbReference type="RefSeq" id="WP_013559055.1">
    <property type="nucleotide sequence ID" value="NC_014960.1"/>
</dbReference>
<proteinExistence type="inferred from homology"/>